<name>A0A076FFD8_9VIRU</name>
<dbReference type="Pfam" id="PF23827">
    <property type="entry name" value="DUF7197"/>
    <property type="match status" value="1"/>
</dbReference>
<proteinExistence type="predicted"/>
<keyword evidence="1" id="KW-0175">Coiled coil</keyword>
<accession>A0A076FFD8</accession>
<dbReference type="EMBL" id="KJ645900">
    <property type="protein sequence ID" value="AII16954.1"/>
    <property type="molecule type" value="Genomic_DNA"/>
</dbReference>
<evidence type="ECO:0000313" key="2">
    <source>
        <dbReference type="EMBL" id="AII16954.1"/>
    </source>
</evidence>
<organism evidence="2 3">
    <name type="scientific">Aureococcus anophagefferens virus</name>
    <dbReference type="NCBI Taxonomy" id="1474867"/>
    <lineage>
        <taxon>Viruses</taxon>
        <taxon>Varidnaviria</taxon>
        <taxon>Bamfordvirae</taxon>
        <taxon>Nucleocytoviricota</taxon>
        <taxon>Megaviricetes</taxon>
        <taxon>Imitervirales</taxon>
        <taxon>Schizomimiviridae</taxon>
        <taxon>Kratosvirus</taxon>
        <taxon>Kratosvirus quantuckense</taxon>
    </lineage>
</organism>
<reference evidence="2 3" key="1">
    <citation type="journal article" date="2014" name="Virology">
        <title>Genome of brown tide virus (AaV), the little giant of the Megaviridae, elucidates NCLDV genome expansion and host-virus coevolution.</title>
        <authorList>
            <person name="Moniruzzaman M."/>
            <person name="LeCleir G.R."/>
            <person name="Brown C.M."/>
            <person name="Gobler C.J."/>
            <person name="Bidle K.D."/>
            <person name="Wilson W.H."/>
            <person name="Wilhelm S.W."/>
        </authorList>
    </citation>
    <scope>NUCLEOTIDE SEQUENCE [LARGE SCALE GENOMIC DNA]</scope>
    <source>
        <strain evidence="2">BtV-01</strain>
    </source>
</reference>
<dbReference type="KEGG" id="vg:20041619"/>
<protein>
    <submittedName>
        <fullName evidence="2">Uncharacterized protein</fullName>
    </submittedName>
</protein>
<dbReference type="OrthoDB" id="13112at10239"/>
<keyword evidence="3" id="KW-1185">Reference proteome</keyword>
<gene>
    <name evidence="2" type="ORF">AaV_179</name>
</gene>
<dbReference type="Proteomes" id="UP000028667">
    <property type="component" value="Segment"/>
</dbReference>
<dbReference type="InterPro" id="IPR055621">
    <property type="entry name" value="DUF7197"/>
</dbReference>
<dbReference type="RefSeq" id="YP_009052253.1">
    <property type="nucleotide sequence ID" value="NC_024697.1"/>
</dbReference>
<evidence type="ECO:0000256" key="1">
    <source>
        <dbReference type="SAM" id="Coils"/>
    </source>
</evidence>
<sequence length="180" mass="21589">MSVSSSKEDFLKESLFKYYEKKENITLLSEILTKSKISLRLIDWFITKYSKTHCIHYEMDGRLFYVYSNYKSQLKAYSKKVFDPFCRSQKFTIKKDNITIFSTAGQLNFFRWAIENHVIKFIFKNLKFLEIEMKKYKKAEASKKKEQEDYKLKLNQQITPPNIESINIITNRFKSTVSFD</sequence>
<dbReference type="GeneID" id="20041619"/>
<feature type="coiled-coil region" evidence="1">
    <location>
        <begin position="119"/>
        <end position="156"/>
    </location>
</feature>
<evidence type="ECO:0000313" key="3">
    <source>
        <dbReference type="Proteomes" id="UP000028667"/>
    </source>
</evidence>